<accession>K0RFI6</accession>
<proteinExistence type="predicted"/>
<dbReference type="InterPro" id="IPR000073">
    <property type="entry name" value="AB_hydrolase_1"/>
</dbReference>
<evidence type="ECO:0000313" key="4">
    <source>
        <dbReference type="Proteomes" id="UP000266841"/>
    </source>
</evidence>
<reference evidence="3 4" key="1">
    <citation type="journal article" date="2012" name="Genome Biol.">
        <title>Genome and low-iron response of an oceanic diatom adapted to chronic iron limitation.</title>
        <authorList>
            <person name="Lommer M."/>
            <person name="Specht M."/>
            <person name="Roy A.S."/>
            <person name="Kraemer L."/>
            <person name="Andreson R."/>
            <person name="Gutowska M.A."/>
            <person name="Wolf J."/>
            <person name="Bergner S.V."/>
            <person name="Schilhabel M.B."/>
            <person name="Klostermeier U.C."/>
            <person name="Beiko R.G."/>
            <person name="Rosenstiel P."/>
            <person name="Hippler M."/>
            <person name="Laroche J."/>
        </authorList>
    </citation>
    <scope>NUCLEOTIDE SEQUENCE [LARGE SCALE GENOMIC DNA]</scope>
    <source>
        <strain evidence="3 4">CCMP1005</strain>
    </source>
</reference>
<evidence type="ECO:0000256" key="1">
    <source>
        <dbReference type="SAM" id="Phobius"/>
    </source>
</evidence>
<keyword evidence="4" id="KW-1185">Reference proteome</keyword>
<feature type="transmembrane region" description="Helical" evidence="1">
    <location>
        <begin position="240"/>
        <end position="260"/>
    </location>
</feature>
<evidence type="ECO:0000313" key="3">
    <source>
        <dbReference type="EMBL" id="EJK45337.1"/>
    </source>
</evidence>
<dbReference type="AlphaFoldDB" id="K0RFI6"/>
<dbReference type="InterPro" id="IPR029058">
    <property type="entry name" value="AB_hydrolase_fold"/>
</dbReference>
<organism evidence="3 4">
    <name type="scientific">Thalassiosira oceanica</name>
    <name type="common">Marine diatom</name>
    <dbReference type="NCBI Taxonomy" id="159749"/>
    <lineage>
        <taxon>Eukaryota</taxon>
        <taxon>Sar</taxon>
        <taxon>Stramenopiles</taxon>
        <taxon>Ochrophyta</taxon>
        <taxon>Bacillariophyta</taxon>
        <taxon>Coscinodiscophyceae</taxon>
        <taxon>Thalassiosirophycidae</taxon>
        <taxon>Thalassiosirales</taxon>
        <taxon>Thalassiosiraceae</taxon>
        <taxon>Thalassiosira</taxon>
    </lineage>
</organism>
<sequence>MDDNSAPRVSREFGRKAVTFTASLCAVTASIWMSNWTTQVSHNLAIRIALWLLKTCTIVYTAITVRGLYVWKRGLRRLVKDPCAKYIELESARTVEYFTYGSVRDDAAIVVALHGSGTTGKYFNQYWLPEDALKRLNCRVISPSYPGHGGTDMQPNRRIIEWPLTDLIPILEKEKVEEKFFVVGASYGTSHGMSVASALPERVLGLGLVAPYLPETICREAGLWTDADMILRESQLGNPAILLPILGMFFLADWFIGVGIKHGYAEGKEIATRHQDLCNVLIEDAHRSFMRGANGQVFEMLNAETTQTWPDPRKLRIDNIAVRYALDDTIVPPEHGAWLEKNLALEGRKLSVRKDKIGLGHFTWFVDECRKEADIVKTLMENARR</sequence>
<dbReference type="Pfam" id="PF12697">
    <property type="entry name" value="Abhydrolase_6"/>
    <property type="match status" value="1"/>
</dbReference>
<dbReference type="Gene3D" id="3.40.50.1820">
    <property type="entry name" value="alpha/beta hydrolase"/>
    <property type="match status" value="1"/>
</dbReference>
<dbReference type="Proteomes" id="UP000266841">
    <property type="component" value="Unassembled WGS sequence"/>
</dbReference>
<gene>
    <name evidence="3" type="ORF">THAOC_36052</name>
</gene>
<feature type="domain" description="AB hydrolase-1" evidence="2">
    <location>
        <begin position="110"/>
        <end position="341"/>
    </location>
</feature>
<keyword evidence="1" id="KW-1133">Transmembrane helix</keyword>
<dbReference type="SUPFAM" id="SSF53474">
    <property type="entry name" value="alpha/beta-Hydrolases"/>
    <property type="match status" value="1"/>
</dbReference>
<dbReference type="eggNOG" id="ENOG502SGYT">
    <property type="taxonomic scope" value="Eukaryota"/>
</dbReference>
<protein>
    <recommendedName>
        <fullName evidence="2">AB hydrolase-1 domain-containing protein</fullName>
    </recommendedName>
</protein>
<comment type="caution">
    <text evidence="3">The sequence shown here is derived from an EMBL/GenBank/DDBJ whole genome shotgun (WGS) entry which is preliminary data.</text>
</comment>
<name>K0RFI6_THAOC</name>
<dbReference type="PANTHER" id="PTHR43798">
    <property type="entry name" value="MONOACYLGLYCEROL LIPASE"/>
    <property type="match status" value="1"/>
</dbReference>
<dbReference type="PANTHER" id="PTHR43798:SF33">
    <property type="entry name" value="HYDROLASE, PUTATIVE (AFU_ORTHOLOGUE AFUA_2G14860)-RELATED"/>
    <property type="match status" value="1"/>
</dbReference>
<dbReference type="InterPro" id="IPR050266">
    <property type="entry name" value="AB_hydrolase_sf"/>
</dbReference>
<evidence type="ECO:0000259" key="2">
    <source>
        <dbReference type="Pfam" id="PF12697"/>
    </source>
</evidence>
<feature type="transmembrane region" description="Helical" evidence="1">
    <location>
        <begin position="17"/>
        <end position="36"/>
    </location>
</feature>
<keyword evidence="1" id="KW-0472">Membrane</keyword>
<dbReference type="OrthoDB" id="294702at2759"/>
<dbReference type="GO" id="GO:0016020">
    <property type="term" value="C:membrane"/>
    <property type="evidence" value="ECO:0007669"/>
    <property type="project" value="TreeGrafter"/>
</dbReference>
<feature type="transmembrane region" description="Helical" evidence="1">
    <location>
        <begin position="48"/>
        <end position="71"/>
    </location>
</feature>
<dbReference type="EMBL" id="AGNL01048594">
    <property type="protein sequence ID" value="EJK45337.1"/>
    <property type="molecule type" value="Genomic_DNA"/>
</dbReference>
<keyword evidence="1" id="KW-0812">Transmembrane</keyword>